<feature type="transmembrane region" description="Helical" evidence="6">
    <location>
        <begin position="191"/>
        <end position="210"/>
    </location>
</feature>
<evidence type="ECO:0000256" key="3">
    <source>
        <dbReference type="ARBA" id="ARBA00022989"/>
    </source>
</evidence>
<dbReference type="Pfam" id="PF07690">
    <property type="entry name" value="MFS_1"/>
    <property type="match status" value="1"/>
</dbReference>
<dbReference type="InterPro" id="IPR011701">
    <property type="entry name" value="MFS"/>
</dbReference>
<feature type="region of interest" description="Disordered" evidence="5">
    <location>
        <begin position="1"/>
        <end position="79"/>
    </location>
</feature>
<evidence type="ECO:0000313" key="8">
    <source>
        <dbReference type="EMBL" id="KAK3942030.1"/>
    </source>
</evidence>
<feature type="transmembrane region" description="Helical" evidence="6">
    <location>
        <begin position="389"/>
        <end position="411"/>
    </location>
</feature>
<dbReference type="CDD" id="cd17323">
    <property type="entry name" value="MFS_Tpo1_MDR_like"/>
    <property type="match status" value="1"/>
</dbReference>
<evidence type="ECO:0000256" key="1">
    <source>
        <dbReference type="ARBA" id="ARBA00004141"/>
    </source>
</evidence>
<feature type="compositionally biased region" description="Basic and acidic residues" evidence="5">
    <location>
        <begin position="21"/>
        <end position="32"/>
    </location>
</feature>
<keyword evidence="4 6" id="KW-0472">Membrane</keyword>
<dbReference type="AlphaFoldDB" id="A0AAN6NAU3"/>
<feature type="transmembrane region" description="Helical" evidence="6">
    <location>
        <begin position="245"/>
        <end position="262"/>
    </location>
</feature>
<feature type="transmembrane region" description="Helical" evidence="6">
    <location>
        <begin position="353"/>
        <end position="377"/>
    </location>
</feature>
<dbReference type="SUPFAM" id="SSF103473">
    <property type="entry name" value="MFS general substrate transporter"/>
    <property type="match status" value="1"/>
</dbReference>
<feature type="transmembrane region" description="Helical" evidence="6">
    <location>
        <begin position="160"/>
        <end position="179"/>
    </location>
</feature>
<name>A0AAN6NAU3_9PEZI</name>
<feature type="transmembrane region" description="Helical" evidence="6">
    <location>
        <begin position="216"/>
        <end position="233"/>
    </location>
</feature>
<feature type="transmembrane region" description="Helical" evidence="6">
    <location>
        <begin position="459"/>
        <end position="480"/>
    </location>
</feature>
<feature type="compositionally biased region" description="Basic and acidic residues" evidence="5">
    <location>
        <begin position="1"/>
        <end position="14"/>
    </location>
</feature>
<feature type="transmembrane region" description="Helical" evidence="6">
    <location>
        <begin position="431"/>
        <end position="453"/>
    </location>
</feature>
<keyword evidence="9" id="KW-1185">Reference proteome</keyword>
<comment type="subcellular location">
    <subcellularLocation>
        <location evidence="1">Membrane</location>
        <topology evidence="1">Multi-pass membrane protein</topology>
    </subcellularLocation>
</comment>
<feature type="compositionally biased region" description="Basic and acidic residues" evidence="5">
    <location>
        <begin position="58"/>
        <end position="77"/>
    </location>
</feature>
<dbReference type="GO" id="GO:0022857">
    <property type="term" value="F:transmembrane transporter activity"/>
    <property type="evidence" value="ECO:0007669"/>
    <property type="project" value="InterPro"/>
</dbReference>
<protein>
    <submittedName>
        <fullName evidence="8">Mfs multidrug transporter</fullName>
    </submittedName>
</protein>
<organism evidence="8 9">
    <name type="scientific">Diplogelasinospora grovesii</name>
    <dbReference type="NCBI Taxonomy" id="303347"/>
    <lineage>
        <taxon>Eukaryota</taxon>
        <taxon>Fungi</taxon>
        <taxon>Dikarya</taxon>
        <taxon>Ascomycota</taxon>
        <taxon>Pezizomycotina</taxon>
        <taxon>Sordariomycetes</taxon>
        <taxon>Sordariomycetidae</taxon>
        <taxon>Sordariales</taxon>
        <taxon>Diplogelasinosporaceae</taxon>
        <taxon>Diplogelasinospora</taxon>
    </lineage>
</organism>
<dbReference type="InterPro" id="IPR020846">
    <property type="entry name" value="MFS_dom"/>
</dbReference>
<evidence type="ECO:0000256" key="6">
    <source>
        <dbReference type="SAM" id="Phobius"/>
    </source>
</evidence>
<feature type="transmembrane region" description="Helical" evidence="6">
    <location>
        <begin position="492"/>
        <end position="515"/>
    </location>
</feature>
<dbReference type="PROSITE" id="PS50850">
    <property type="entry name" value="MFS"/>
    <property type="match status" value="1"/>
</dbReference>
<evidence type="ECO:0000256" key="4">
    <source>
        <dbReference type="ARBA" id="ARBA00023136"/>
    </source>
</evidence>
<evidence type="ECO:0000313" key="9">
    <source>
        <dbReference type="Proteomes" id="UP001303473"/>
    </source>
</evidence>
<dbReference type="EMBL" id="MU853777">
    <property type="protein sequence ID" value="KAK3942030.1"/>
    <property type="molecule type" value="Genomic_DNA"/>
</dbReference>
<evidence type="ECO:0000256" key="5">
    <source>
        <dbReference type="SAM" id="MobiDB-lite"/>
    </source>
</evidence>
<gene>
    <name evidence="8" type="ORF">QBC46DRAFT_84214</name>
</gene>
<evidence type="ECO:0000259" key="7">
    <source>
        <dbReference type="PROSITE" id="PS50850"/>
    </source>
</evidence>
<dbReference type="GO" id="GO:0005886">
    <property type="term" value="C:plasma membrane"/>
    <property type="evidence" value="ECO:0007669"/>
    <property type="project" value="TreeGrafter"/>
</dbReference>
<accession>A0AAN6NAU3</accession>
<dbReference type="Proteomes" id="UP001303473">
    <property type="component" value="Unassembled WGS sequence"/>
</dbReference>
<dbReference type="Gene3D" id="1.20.1250.20">
    <property type="entry name" value="MFS general substrate transporter like domains"/>
    <property type="match status" value="1"/>
</dbReference>
<sequence length="633" mass="69619">MDPEKEAHLSDADTHATVVSTKDESHQLDSFKRTLSRSHSRSSQARSHSSDDSDPLEPLERALSRPDQETDAEHAAREFGPISLVQTTTSIGSATSRPPDFEVVFGPDDPENPKNWPLWYRSWVIFAVSFSTWVVVLYSTSYTASIPGLMDEYHVRNQSIVTLGVTTYLLGLAVGSLIVAPMSELYGRRPVFIICLVVFAVLVIPCALATSLAEIIVVRFFGAVFGAAMVSNSPGTVVDIAHPDYLALCISLWSIAPLNGPVTGPLIGGFVYQYLGWRWDNWLVLILAGVALLVMTTVKETYAPAILKKKAARQRKELDDERWWCRYDNKISTSKVLKINLSRPFVLAWTEPILWFFNIWISVIYGILYLCFVAYPVVFSEHRGWSPGISGLAFVGIGIGTMLAICLEPVWRRIINSHEKDPETGRARPEATAAIMSIGAILTPIGQLVFSWTCLPGTIHWAIPIAFGIPFGMGNTLSFIYGSNYIAGSYGIYAASALAGNAVMRSFFGGTLPLAGPAMYAALTPQWAGTLLGLLEVCLIPIPLIFYRYGDKIRARSRVIRQMREEQVNDDNQRAKQQARVARREKKERLGNSGVPAEAEPGNENILTGHDVEKSAFDLSVLATQAAAGKTTS</sequence>
<comment type="caution">
    <text evidence="8">The sequence shown here is derived from an EMBL/GenBank/DDBJ whole genome shotgun (WGS) entry which is preliminary data.</text>
</comment>
<feature type="transmembrane region" description="Helical" evidence="6">
    <location>
        <begin position="118"/>
        <end position="140"/>
    </location>
</feature>
<feature type="domain" description="Major facilitator superfamily (MFS) profile" evidence="7">
    <location>
        <begin position="124"/>
        <end position="553"/>
    </location>
</feature>
<feature type="region of interest" description="Disordered" evidence="5">
    <location>
        <begin position="566"/>
        <end position="609"/>
    </location>
</feature>
<feature type="transmembrane region" description="Helical" evidence="6">
    <location>
        <begin position="527"/>
        <end position="547"/>
    </location>
</feature>
<evidence type="ECO:0000256" key="2">
    <source>
        <dbReference type="ARBA" id="ARBA00022692"/>
    </source>
</evidence>
<reference evidence="9" key="1">
    <citation type="journal article" date="2023" name="Mol. Phylogenet. Evol.">
        <title>Genome-scale phylogeny and comparative genomics of the fungal order Sordariales.</title>
        <authorList>
            <person name="Hensen N."/>
            <person name="Bonometti L."/>
            <person name="Westerberg I."/>
            <person name="Brannstrom I.O."/>
            <person name="Guillou S."/>
            <person name="Cros-Aarteil S."/>
            <person name="Calhoun S."/>
            <person name="Haridas S."/>
            <person name="Kuo A."/>
            <person name="Mondo S."/>
            <person name="Pangilinan J."/>
            <person name="Riley R."/>
            <person name="LaButti K."/>
            <person name="Andreopoulos B."/>
            <person name="Lipzen A."/>
            <person name="Chen C."/>
            <person name="Yan M."/>
            <person name="Daum C."/>
            <person name="Ng V."/>
            <person name="Clum A."/>
            <person name="Steindorff A."/>
            <person name="Ohm R.A."/>
            <person name="Martin F."/>
            <person name="Silar P."/>
            <person name="Natvig D.O."/>
            <person name="Lalanne C."/>
            <person name="Gautier V."/>
            <person name="Ament-Velasquez S.L."/>
            <person name="Kruys A."/>
            <person name="Hutchinson M.I."/>
            <person name="Powell A.J."/>
            <person name="Barry K."/>
            <person name="Miller A.N."/>
            <person name="Grigoriev I.V."/>
            <person name="Debuchy R."/>
            <person name="Gladieux P."/>
            <person name="Hiltunen Thoren M."/>
            <person name="Johannesson H."/>
        </authorList>
    </citation>
    <scope>NUCLEOTIDE SEQUENCE [LARGE SCALE GENOMIC DNA]</scope>
    <source>
        <strain evidence="9">CBS 340.73</strain>
    </source>
</reference>
<proteinExistence type="predicted"/>
<keyword evidence="2 6" id="KW-0812">Transmembrane</keyword>
<dbReference type="InterPro" id="IPR036259">
    <property type="entry name" value="MFS_trans_sf"/>
</dbReference>
<keyword evidence="3 6" id="KW-1133">Transmembrane helix</keyword>
<dbReference type="FunFam" id="1.20.1250.20:FF:000011">
    <property type="entry name" value="MFS multidrug transporter, putative"/>
    <property type="match status" value="1"/>
</dbReference>
<dbReference type="PANTHER" id="PTHR23502">
    <property type="entry name" value="MAJOR FACILITATOR SUPERFAMILY"/>
    <property type="match status" value="1"/>
</dbReference>
<dbReference type="PANTHER" id="PTHR23502:SF12">
    <property type="entry name" value="MULTIDRUG TRANSPORTER, PUTATIVE (AFU_ORTHOLOGUE AFUA_1G06440)-RELATED"/>
    <property type="match status" value="1"/>
</dbReference>
<feature type="transmembrane region" description="Helical" evidence="6">
    <location>
        <begin position="282"/>
        <end position="307"/>
    </location>
</feature>